<reference evidence="16" key="1">
    <citation type="submission" date="2022-04" db="EMBL/GenBank/DDBJ databases">
        <title>Halobacillus sp. isolated from saltern.</title>
        <authorList>
            <person name="Won M."/>
            <person name="Lee C.-M."/>
            <person name="Woen H.-Y."/>
            <person name="Kwon S.-W."/>
        </authorList>
    </citation>
    <scope>NUCLEOTIDE SEQUENCE</scope>
    <source>
        <strain evidence="16">SSHM10-5</strain>
    </source>
</reference>
<dbReference type="Pfam" id="PF01219">
    <property type="entry name" value="DAGK_prokar"/>
    <property type="match status" value="1"/>
</dbReference>
<evidence type="ECO:0000256" key="7">
    <source>
        <dbReference type="ARBA" id="ARBA00022741"/>
    </source>
</evidence>
<evidence type="ECO:0000256" key="15">
    <source>
        <dbReference type="SAM" id="Phobius"/>
    </source>
</evidence>
<comment type="similarity">
    <text evidence="2">Belongs to the bacterial diacylglycerol kinase family.</text>
</comment>
<sequence length="126" mass="14094">MSMASSGRKRRKFIGLRFAKNGLKEIFLTERNFRIHLFIAGLACLMGVWLPISWIEWAVLITIIALVLTLEVINSSIERVIDYLAPEQHPSARIIKDMAAAAVLIAAIASILIGMCIFLPKLMLLM</sequence>
<name>A0ABY4HBR0_9BACI</name>
<comment type="subcellular location">
    <subcellularLocation>
        <location evidence="1">Cell membrane</location>
        <topology evidence="1">Multi-pass membrane protein</topology>
    </subcellularLocation>
</comment>
<evidence type="ECO:0000313" key="17">
    <source>
        <dbReference type="Proteomes" id="UP000830326"/>
    </source>
</evidence>
<dbReference type="EMBL" id="CP095075">
    <property type="protein sequence ID" value="UOR12277.1"/>
    <property type="molecule type" value="Genomic_DNA"/>
</dbReference>
<evidence type="ECO:0000256" key="14">
    <source>
        <dbReference type="ARBA" id="ARBA00023264"/>
    </source>
</evidence>
<evidence type="ECO:0000256" key="9">
    <source>
        <dbReference type="ARBA" id="ARBA00022840"/>
    </source>
</evidence>
<dbReference type="RefSeq" id="WP_245032984.1">
    <property type="nucleotide sequence ID" value="NZ_CP095075.1"/>
</dbReference>
<feature type="transmembrane region" description="Helical" evidence="15">
    <location>
        <begin position="33"/>
        <end position="52"/>
    </location>
</feature>
<dbReference type="InterPro" id="IPR033717">
    <property type="entry name" value="UDPK"/>
</dbReference>
<keyword evidence="13" id="KW-0594">Phospholipid biosynthesis</keyword>
<evidence type="ECO:0000313" key="16">
    <source>
        <dbReference type="EMBL" id="UOR12277.1"/>
    </source>
</evidence>
<evidence type="ECO:0000256" key="2">
    <source>
        <dbReference type="ARBA" id="ARBA00005967"/>
    </source>
</evidence>
<keyword evidence="10 15" id="KW-1133">Transmembrane helix</keyword>
<keyword evidence="3" id="KW-1003">Cell membrane</keyword>
<keyword evidence="7" id="KW-0547">Nucleotide-binding</keyword>
<keyword evidence="8 16" id="KW-0418">Kinase</keyword>
<dbReference type="PANTHER" id="PTHR34299:SF1">
    <property type="entry name" value="DIACYLGLYCEROL KINASE"/>
    <property type="match status" value="1"/>
</dbReference>
<keyword evidence="11" id="KW-0443">Lipid metabolism</keyword>
<evidence type="ECO:0000256" key="12">
    <source>
        <dbReference type="ARBA" id="ARBA00023136"/>
    </source>
</evidence>
<dbReference type="InterPro" id="IPR036945">
    <property type="entry name" value="DAGK_sf"/>
</dbReference>
<keyword evidence="6 15" id="KW-0812">Transmembrane</keyword>
<feature type="transmembrane region" description="Helical" evidence="15">
    <location>
        <begin position="58"/>
        <end position="77"/>
    </location>
</feature>
<organism evidence="16 17">
    <name type="scientific">Halobacillus amylolyticus</name>
    <dbReference type="NCBI Taxonomy" id="2932259"/>
    <lineage>
        <taxon>Bacteria</taxon>
        <taxon>Bacillati</taxon>
        <taxon>Bacillota</taxon>
        <taxon>Bacilli</taxon>
        <taxon>Bacillales</taxon>
        <taxon>Bacillaceae</taxon>
        <taxon>Halobacillus</taxon>
    </lineage>
</organism>
<proteinExistence type="inferred from homology"/>
<evidence type="ECO:0000256" key="13">
    <source>
        <dbReference type="ARBA" id="ARBA00023209"/>
    </source>
</evidence>
<accession>A0ABY4HBR0</accession>
<evidence type="ECO:0000256" key="5">
    <source>
        <dbReference type="ARBA" id="ARBA00022679"/>
    </source>
</evidence>
<keyword evidence="9" id="KW-0067">ATP-binding</keyword>
<evidence type="ECO:0000256" key="8">
    <source>
        <dbReference type="ARBA" id="ARBA00022777"/>
    </source>
</evidence>
<protein>
    <submittedName>
        <fullName evidence="16">Diacylglycerol kinase family protein</fullName>
    </submittedName>
</protein>
<dbReference type="CDD" id="cd14265">
    <property type="entry name" value="UDPK_IM_like"/>
    <property type="match status" value="1"/>
</dbReference>
<dbReference type="Gene3D" id="1.10.287.3610">
    <property type="match status" value="1"/>
</dbReference>
<dbReference type="GO" id="GO:0016301">
    <property type="term" value="F:kinase activity"/>
    <property type="evidence" value="ECO:0007669"/>
    <property type="project" value="UniProtKB-KW"/>
</dbReference>
<gene>
    <name evidence="16" type="ORF">MUO15_01695</name>
</gene>
<dbReference type="InterPro" id="IPR000829">
    <property type="entry name" value="DAGK"/>
</dbReference>
<keyword evidence="12 15" id="KW-0472">Membrane</keyword>
<dbReference type="Proteomes" id="UP000830326">
    <property type="component" value="Chromosome"/>
</dbReference>
<evidence type="ECO:0000256" key="6">
    <source>
        <dbReference type="ARBA" id="ARBA00022692"/>
    </source>
</evidence>
<evidence type="ECO:0000256" key="11">
    <source>
        <dbReference type="ARBA" id="ARBA00023098"/>
    </source>
</evidence>
<keyword evidence="4" id="KW-0444">Lipid biosynthesis</keyword>
<evidence type="ECO:0000256" key="4">
    <source>
        <dbReference type="ARBA" id="ARBA00022516"/>
    </source>
</evidence>
<keyword evidence="5" id="KW-0808">Transferase</keyword>
<keyword evidence="14" id="KW-1208">Phospholipid metabolism</keyword>
<evidence type="ECO:0000256" key="10">
    <source>
        <dbReference type="ARBA" id="ARBA00022989"/>
    </source>
</evidence>
<evidence type="ECO:0000256" key="3">
    <source>
        <dbReference type="ARBA" id="ARBA00022475"/>
    </source>
</evidence>
<feature type="transmembrane region" description="Helical" evidence="15">
    <location>
        <begin position="98"/>
        <end position="120"/>
    </location>
</feature>
<dbReference type="PANTHER" id="PTHR34299">
    <property type="entry name" value="DIACYLGLYCEROL KINASE"/>
    <property type="match status" value="1"/>
</dbReference>
<keyword evidence="17" id="KW-1185">Reference proteome</keyword>
<evidence type="ECO:0000256" key="1">
    <source>
        <dbReference type="ARBA" id="ARBA00004651"/>
    </source>
</evidence>